<keyword evidence="1" id="KW-0812">Transmembrane</keyword>
<organism evidence="2 3">
    <name type="scientific">Thermoleophilum album</name>
    <dbReference type="NCBI Taxonomy" id="29539"/>
    <lineage>
        <taxon>Bacteria</taxon>
        <taxon>Bacillati</taxon>
        <taxon>Actinomycetota</taxon>
        <taxon>Thermoleophilia</taxon>
        <taxon>Thermoleophilales</taxon>
        <taxon>Thermoleophilaceae</taxon>
        <taxon>Thermoleophilum</taxon>
    </lineage>
</organism>
<accession>A0A1H6G007</accession>
<reference evidence="3" key="1">
    <citation type="submission" date="2016-10" db="EMBL/GenBank/DDBJ databases">
        <authorList>
            <person name="Varghese N."/>
            <person name="Submissions S."/>
        </authorList>
    </citation>
    <scope>NUCLEOTIDE SEQUENCE [LARGE SCALE GENOMIC DNA]</scope>
    <source>
        <strain evidence="3">ATCC 35263</strain>
    </source>
</reference>
<dbReference type="Proteomes" id="UP000222056">
    <property type="component" value="Unassembled WGS sequence"/>
</dbReference>
<dbReference type="AlphaFoldDB" id="A0A1H6G007"/>
<evidence type="ECO:0008006" key="4">
    <source>
        <dbReference type="Google" id="ProtNLM"/>
    </source>
</evidence>
<keyword evidence="1" id="KW-0472">Membrane</keyword>
<dbReference type="EMBL" id="FNWJ01000002">
    <property type="protein sequence ID" value="SEH15788.1"/>
    <property type="molecule type" value="Genomic_DNA"/>
</dbReference>
<feature type="transmembrane region" description="Helical" evidence="1">
    <location>
        <begin position="12"/>
        <end position="34"/>
    </location>
</feature>
<keyword evidence="3" id="KW-1185">Reference proteome</keyword>
<proteinExistence type="predicted"/>
<evidence type="ECO:0000313" key="2">
    <source>
        <dbReference type="EMBL" id="SEH15788.1"/>
    </source>
</evidence>
<gene>
    <name evidence="2" type="ORF">SAMN02745716_2065</name>
</gene>
<evidence type="ECO:0000256" key="1">
    <source>
        <dbReference type="SAM" id="Phobius"/>
    </source>
</evidence>
<protein>
    <recommendedName>
        <fullName evidence="4">PsbP C-terminal domain-containing protein</fullName>
    </recommendedName>
</protein>
<dbReference type="Gene3D" id="3.40.1000.10">
    <property type="entry name" value="Mog1/PsbP, alpha/beta/alpha sandwich"/>
    <property type="match status" value="1"/>
</dbReference>
<sequence length="195" mass="20952">MRALAVQLPRPSVRAVVIAAAVATMATAAVALLIDSGGNEQASQAPRISYAPAPPPPGWKALRLPGAARQAFVPGAWRTTERDGVVSAFAPDRTVLVAVAATRARGDQLAAAVRELRRRYAAARPSAEALLRIAGLPAVAVEVALRTTRGQRLRALVISARGRRDRYLIEAFTRSSAPQPRIRELRRVLATFRLR</sequence>
<name>A0A1H6G007_THEAL</name>
<keyword evidence="1" id="KW-1133">Transmembrane helix</keyword>
<dbReference type="STRING" id="29539.SAMN02745716_2065"/>
<dbReference type="RefSeq" id="WP_093118752.1">
    <property type="nucleotide sequence ID" value="NZ_FNWJ01000002.1"/>
</dbReference>
<evidence type="ECO:0000313" key="3">
    <source>
        <dbReference type="Proteomes" id="UP000222056"/>
    </source>
</evidence>